<accession>A0A1T0ATF2</accession>
<sequence>MVSISSQYLYAIPILFLLFSLIGIIRGNSGKITVFYNYCDFSLSLMPAIVILFPVFLASITADRETNFSNFFKMFKLYNGHLYLALSLGIAMFLSLIISIIANRALFATLQSWCAKMLFSIIFLITIPATFCLNILAIILFFCGGFVFVGARKKHKYERQSSFNKKMGGAFLLNMLLTFFVMRWFIRNILPNLCERHDFW</sequence>
<reference evidence="2 3" key="1">
    <citation type="submission" date="2017-02" db="EMBL/GenBank/DDBJ databases">
        <title>Draft genome sequence of Haemophilus paracuniculus CCUG 43573 type strain.</title>
        <authorList>
            <person name="Engstrom-Jakobsson H."/>
            <person name="Salva-Serra F."/>
            <person name="Thorell K."/>
            <person name="Gonzales-Siles L."/>
            <person name="Karlsson R."/>
            <person name="Boulund F."/>
            <person name="Engstrand L."/>
            <person name="Kristiansson E."/>
            <person name="Moore E."/>
        </authorList>
    </citation>
    <scope>NUCLEOTIDE SEQUENCE [LARGE SCALE GENOMIC DNA]</scope>
    <source>
        <strain evidence="2 3">CCUG 43573</strain>
    </source>
</reference>
<dbReference type="AlphaFoldDB" id="A0A1T0ATF2"/>
<evidence type="ECO:0000256" key="1">
    <source>
        <dbReference type="SAM" id="Phobius"/>
    </source>
</evidence>
<feature type="transmembrane region" description="Helical" evidence="1">
    <location>
        <begin position="169"/>
        <end position="186"/>
    </location>
</feature>
<evidence type="ECO:0000313" key="3">
    <source>
        <dbReference type="Proteomes" id="UP000190867"/>
    </source>
</evidence>
<comment type="caution">
    <text evidence="2">The sequence shown here is derived from an EMBL/GenBank/DDBJ whole genome shotgun (WGS) entry which is preliminary data.</text>
</comment>
<feature type="transmembrane region" description="Helical" evidence="1">
    <location>
        <begin position="7"/>
        <end position="25"/>
    </location>
</feature>
<organism evidence="2 3">
    <name type="scientific">Haemophilus paracuniculus</name>
    <dbReference type="NCBI Taxonomy" id="734"/>
    <lineage>
        <taxon>Bacteria</taxon>
        <taxon>Pseudomonadati</taxon>
        <taxon>Pseudomonadota</taxon>
        <taxon>Gammaproteobacteria</taxon>
        <taxon>Pasteurellales</taxon>
        <taxon>Pasteurellaceae</taxon>
        <taxon>Haemophilus</taxon>
    </lineage>
</organism>
<keyword evidence="1" id="KW-1133">Transmembrane helix</keyword>
<dbReference type="Proteomes" id="UP000190867">
    <property type="component" value="Unassembled WGS sequence"/>
</dbReference>
<feature type="transmembrane region" description="Helical" evidence="1">
    <location>
        <begin position="121"/>
        <end position="149"/>
    </location>
</feature>
<keyword evidence="3" id="KW-1185">Reference proteome</keyword>
<feature type="transmembrane region" description="Helical" evidence="1">
    <location>
        <begin position="82"/>
        <end position="101"/>
    </location>
</feature>
<protein>
    <submittedName>
        <fullName evidence="2">Uncharacterized protein</fullName>
    </submittedName>
</protein>
<dbReference type="EMBL" id="MUYA01000004">
    <property type="protein sequence ID" value="OOR99824.1"/>
    <property type="molecule type" value="Genomic_DNA"/>
</dbReference>
<keyword evidence="1" id="KW-0472">Membrane</keyword>
<keyword evidence="1" id="KW-0812">Transmembrane</keyword>
<evidence type="ECO:0000313" key="2">
    <source>
        <dbReference type="EMBL" id="OOR99824.1"/>
    </source>
</evidence>
<feature type="transmembrane region" description="Helical" evidence="1">
    <location>
        <begin position="45"/>
        <end position="62"/>
    </location>
</feature>
<name>A0A1T0ATF2_9PAST</name>
<gene>
    <name evidence="2" type="ORF">B0187_03165</name>
</gene>
<dbReference type="STRING" id="734.B0187_03165"/>
<proteinExistence type="predicted"/>